<keyword evidence="17" id="KW-1185">Reference proteome</keyword>
<feature type="domain" description="NolW-like" evidence="14">
    <location>
        <begin position="332"/>
        <end position="449"/>
    </location>
</feature>
<dbReference type="AlphaFoldDB" id="A0A839ETD5"/>
<gene>
    <name evidence="16" type="ORF">FHW16_005780</name>
</gene>
<dbReference type="InterPro" id="IPR050810">
    <property type="entry name" value="Bact_Secretion_Sys_Channel"/>
</dbReference>
<feature type="domain" description="NolW-like" evidence="14">
    <location>
        <begin position="192"/>
        <end position="252"/>
    </location>
</feature>
<dbReference type="InterPro" id="IPR038591">
    <property type="entry name" value="NolW-like_sf"/>
</dbReference>
<proteinExistence type="inferred from homology"/>
<dbReference type="PROSITE" id="PS51257">
    <property type="entry name" value="PROKAR_LIPOPROTEIN"/>
    <property type="match status" value="1"/>
</dbReference>
<keyword evidence="4" id="KW-1134">Transmembrane beta strand</keyword>
<comment type="caution">
    <text evidence="16">The sequence shown here is derived from an EMBL/GenBank/DDBJ whole genome shotgun (WGS) entry which is preliminary data.</text>
</comment>
<feature type="domain" description="GspD-like N0" evidence="15">
    <location>
        <begin position="95"/>
        <end position="165"/>
    </location>
</feature>
<dbReference type="InterPro" id="IPR005644">
    <property type="entry name" value="NolW-like"/>
</dbReference>
<dbReference type="GO" id="GO:0015628">
    <property type="term" value="P:protein secretion by the type II secretion system"/>
    <property type="evidence" value="ECO:0007669"/>
    <property type="project" value="InterPro"/>
</dbReference>
<dbReference type="Gene3D" id="3.30.1370.120">
    <property type="match status" value="3"/>
</dbReference>
<dbReference type="PANTHER" id="PTHR30332:SF25">
    <property type="entry name" value="SECRETIN XPSD"/>
    <property type="match status" value="1"/>
</dbReference>
<evidence type="ECO:0000256" key="12">
    <source>
        <dbReference type="SAM" id="SignalP"/>
    </source>
</evidence>
<dbReference type="InterPro" id="IPR049371">
    <property type="entry name" value="GspD-like_N0"/>
</dbReference>
<dbReference type="NCBIfam" id="TIGR02517">
    <property type="entry name" value="type_II_gspD"/>
    <property type="match status" value="1"/>
</dbReference>
<dbReference type="EMBL" id="JACGXN010000021">
    <property type="protein sequence ID" value="MBA8882032.1"/>
    <property type="molecule type" value="Genomic_DNA"/>
</dbReference>
<dbReference type="Pfam" id="PF21305">
    <property type="entry name" value="type_II_gspD_N0"/>
    <property type="match status" value="1"/>
</dbReference>
<keyword evidence="5" id="KW-0812">Transmembrane</keyword>
<evidence type="ECO:0000256" key="10">
    <source>
        <dbReference type="RuleBase" id="RU004004"/>
    </source>
</evidence>
<sequence length="719" mass="76505">MKYLVPLCVLSPLLLIACTSTDSVDDVFSTKLGELDSTGKPIRPMRGGSRNIGGHGMDAAAFTGAVQTGTGRFVGYGGPPVTVGQMAKGGEGYSLNLVNAPVTAAAKNVLGDILKVTYVVDPRVTGTVTLQTTSPVSREALVDILESALAVNGAVIVKREGSYQIVPSSEAFSSTPSINTGGTVPSGPGIKVQVVELQHIGAEEMKGILEPISRQGSILKVDPTRNLIMLAGNSPDLASMREAISVFDVDWMKGMSVALHPLKTSQPAAVAKELDTIFATNNGSGNKIIRFIPNERLNAVLVITSRPAYLSRAASWVAKLDKLASNNEEQMFVYDIQNRPAKELAQVLQAVLTGQDKQQNRGGGVANPVAPDLDPATVSATGTEEGAAPSSARFGGAEAQVTSYTAEPAKTRTSVVADIDNNALLISTTAREYQHVQQILKQLDTVPTQVLLEAVIAEVTLNDELKFGLRWAFENGNFGVGLSDVASGFAGASFPGFSWSYATKDVRVTLNALSSVTDVNVVSAPTLMALNNQKAVLQVGDQVPIATQQSQGVGNSDAPIINTIELKDTGIILSVTPRVNSSGRVMLDIQQEVSDVVKTTSSGIDSPTIQQRKISTKVSVNDNETLALGGLIQQKNSLTRSKVPLLGDIPVLGNAFKNKTDSIKKTELIIFIKPRIVRDVTEARDVTEEFRRQLNFNSAIQKRRGGKNDFQQTVKRLAY</sequence>
<evidence type="ECO:0000256" key="11">
    <source>
        <dbReference type="SAM" id="MobiDB-lite"/>
    </source>
</evidence>
<keyword evidence="3 10" id="KW-0813">Transport</keyword>
<dbReference type="GO" id="GO:0009279">
    <property type="term" value="C:cell outer membrane"/>
    <property type="evidence" value="ECO:0007669"/>
    <property type="project" value="UniProtKB-SubCell"/>
</dbReference>
<dbReference type="InterPro" id="IPR004846">
    <property type="entry name" value="T2SS/T3SS_dom"/>
</dbReference>
<evidence type="ECO:0000313" key="17">
    <source>
        <dbReference type="Proteomes" id="UP000549052"/>
    </source>
</evidence>
<dbReference type="RefSeq" id="WP_182552736.1">
    <property type="nucleotide sequence ID" value="NZ_JACGXN010000021.1"/>
</dbReference>
<organism evidence="16 17">
    <name type="scientific">Phyllobacterium myrsinacearum</name>
    <dbReference type="NCBI Taxonomy" id="28101"/>
    <lineage>
        <taxon>Bacteria</taxon>
        <taxon>Pseudomonadati</taxon>
        <taxon>Pseudomonadota</taxon>
        <taxon>Alphaproteobacteria</taxon>
        <taxon>Hyphomicrobiales</taxon>
        <taxon>Phyllobacteriaceae</taxon>
        <taxon>Phyllobacterium</taxon>
    </lineage>
</organism>
<accession>A0A839ETD5</accession>
<evidence type="ECO:0000256" key="9">
    <source>
        <dbReference type="ARBA" id="ARBA00023237"/>
    </source>
</evidence>
<evidence type="ECO:0000256" key="3">
    <source>
        <dbReference type="ARBA" id="ARBA00022448"/>
    </source>
</evidence>
<evidence type="ECO:0000256" key="7">
    <source>
        <dbReference type="ARBA" id="ARBA00022927"/>
    </source>
</evidence>
<keyword evidence="9" id="KW-0998">Cell outer membrane</keyword>
<protein>
    <submittedName>
        <fullName evidence="16">General secretion pathway protein D</fullName>
    </submittedName>
</protein>
<dbReference type="PANTHER" id="PTHR30332">
    <property type="entry name" value="PROBABLE GENERAL SECRETION PATHWAY PROTEIN D"/>
    <property type="match status" value="1"/>
</dbReference>
<feature type="chain" id="PRO_5032522342" evidence="12">
    <location>
        <begin position="18"/>
        <end position="719"/>
    </location>
</feature>
<keyword evidence="6 12" id="KW-0732">Signal</keyword>
<dbReference type="Proteomes" id="UP000549052">
    <property type="component" value="Unassembled WGS sequence"/>
</dbReference>
<dbReference type="PRINTS" id="PR00811">
    <property type="entry name" value="BCTERIALGSPD"/>
</dbReference>
<dbReference type="Gene3D" id="3.55.50.30">
    <property type="match status" value="1"/>
</dbReference>
<evidence type="ECO:0000256" key="5">
    <source>
        <dbReference type="ARBA" id="ARBA00022692"/>
    </source>
</evidence>
<dbReference type="InterPro" id="IPR001775">
    <property type="entry name" value="GspD/PilQ"/>
</dbReference>
<evidence type="ECO:0000259" key="15">
    <source>
        <dbReference type="Pfam" id="PF21305"/>
    </source>
</evidence>
<reference evidence="16 17" key="1">
    <citation type="submission" date="2020-07" db="EMBL/GenBank/DDBJ databases">
        <title>Genomic Encyclopedia of Type Strains, Phase IV (KMG-V): Genome sequencing to study the core and pangenomes of soil and plant-associated prokaryotes.</title>
        <authorList>
            <person name="Whitman W."/>
        </authorList>
    </citation>
    <scope>NUCLEOTIDE SEQUENCE [LARGE SCALE GENOMIC DNA]</scope>
    <source>
        <strain evidence="16 17">AN3</strain>
    </source>
</reference>
<dbReference type="PRINTS" id="PR01032">
    <property type="entry name" value="PHAGEIV"/>
</dbReference>
<dbReference type="InterPro" id="IPR013356">
    <property type="entry name" value="T2SS_GspD"/>
</dbReference>
<evidence type="ECO:0000259" key="14">
    <source>
        <dbReference type="Pfam" id="PF03958"/>
    </source>
</evidence>
<comment type="subcellular location">
    <subcellularLocation>
        <location evidence="1 10">Cell outer membrane</location>
    </subcellularLocation>
</comment>
<dbReference type="GO" id="GO:0015627">
    <property type="term" value="C:type II protein secretion system complex"/>
    <property type="evidence" value="ECO:0007669"/>
    <property type="project" value="InterPro"/>
</dbReference>
<evidence type="ECO:0000259" key="13">
    <source>
        <dbReference type="Pfam" id="PF00263"/>
    </source>
</evidence>
<dbReference type="Pfam" id="PF00263">
    <property type="entry name" value="Secretin"/>
    <property type="match status" value="1"/>
</dbReference>
<dbReference type="Pfam" id="PF03958">
    <property type="entry name" value="Secretin_N"/>
    <property type="match status" value="3"/>
</dbReference>
<evidence type="ECO:0000256" key="2">
    <source>
        <dbReference type="ARBA" id="ARBA00006980"/>
    </source>
</evidence>
<feature type="region of interest" description="Disordered" evidence="11">
    <location>
        <begin position="355"/>
        <end position="393"/>
    </location>
</feature>
<evidence type="ECO:0000256" key="1">
    <source>
        <dbReference type="ARBA" id="ARBA00004442"/>
    </source>
</evidence>
<keyword evidence="8" id="KW-0472">Membrane</keyword>
<evidence type="ECO:0000256" key="4">
    <source>
        <dbReference type="ARBA" id="ARBA00022452"/>
    </source>
</evidence>
<evidence type="ECO:0000256" key="6">
    <source>
        <dbReference type="ARBA" id="ARBA00022729"/>
    </source>
</evidence>
<keyword evidence="7" id="KW-0653">Protein transport</keyword>
<evidence type="ECO:0000256" key="8">
    <source>
        <dbReference type="ARBA" id="ARBA00023136"/>
    </source>
</evidence>
<comment type="similarity">
    <text evidence="2">Belongs to the bacterial secretin family. GSP D subfamily.</text>
</comment>
<feature type="signal peptide" evidence="12">
    <location>
        <begin position="1"/>
        <end position="17"/>
    </location>
</feature>
<evidence type="ECO:0000313" key="16">
    <source>
        <dbReference type="EMBL" id="MBA8882032.1"/>
    </source>
</evidence>
<feature type="domain" description="Type II/III secretion system secretin-like" evidence="13">
    <location>
        <begin position="512"/>
        <end position="678"/>
    </location>
</feature>
<feature type="domain" description="NolW-like" evidence="14">
    <location>
        <begin position="259"/>
        <end position="322"/>
    </location>
</feature>
<name>A0A839ETD5_9HYPH</name>